<dbReference type="InterPro" id="IPR011250">
    <property type="entry name" value="OMP/PagP_B-barrel"/>
</dbReference>
<comment type="caution">
    <text evidence="3">The sequence shown here is derived from an EMBL/GenBank/DDBJ whole genome shotgun (WGS) entry which is preliminary data.</text>
</comment>
<dbReference type="AlphaFoldDB" id="A0A5D8ZVZ4"/>
<organism evidence="3 4">
    <name type="scientific">Chryseobacterium panacisoli</name>
    <dbReference type="NCBI Taxonomy" id="1807141"/>
    <lineage>
        <taxon>Bacteria</taxon>
        <taxon>Pseudomonadati</taxon>
        <taxon>Bacteroidota</taxon>
        <taxon>Flavobacteriia</taxon>
        <taxon>Flavobacteriales</taxon>
        <taxon>Weeksellaceae</taxon>
        <taxon>Chryseobacterium group</taxon>
        <taxon>Chryseobacterium</taxon>
    </lineage>
</organism>
<geneLocation type="plasmid" evidence="3">
    <name>unnamed1</name>
</geneLocation>
<evidence type="ECO:0000256" key="1">
    <source>
        <dbReference type="SAM" id="SignalP"/>
    </source>
</evidence>
<keyword evidence="1" id="KW-0732">Signal</keyword>
<dbReference type="SUPFAM" id="SSF56925">
    <property type="entry name" value="OMPA-like"/>
    <property type="match status" value="1"/>
</dbReference>
<evidence type="ECO:0000259" key="2">
    <source>
        <dbReference type="Pfam" id="PF13568"/>
    </source>
</evidence>
<protein>
    <submittedName>
        <fullName evidence="3">PorT family protein</fullName>
    </submittedName>
</protein>
<dbReference type="Gene3D" id="2.40.160.20">
    <property type="match status" value="1"/>
</dbReference>
<gene>
    <name evidence="3" type="ORF">FW781_00950</name>
</gene>
<sequence length="211" mass="22688">MKKIFLGLSLIAGTFAFAQSTSTSTSETTSPAPSSSSKIKFGLKAGLNVSTLSNMDMKAKAGFYGGVFVNIPVAKDFSVQPELLYSAVGAKEKGGRNSKLNLEYISVPVMFQYKALPNFYVEAGPQFSFLMGAEQKDDVGSLQLKNATKSFDFGIGLGAGYNITKNIGVNVRYTAGLSDIVNAKQQRYLYGYGRPGSVRNGVFQVGVNYKF</sequence>
<dbReference type="OrthoDB" id="947434at2"/>
<accession>A0A5D8ZVZ4</accession>
<feature type="chain" id="PRO_5023019421" evidence="1">
    <location>
        <begin position="19"/>
        <end position="211"/>
    </location>
</feature>
<proteinExistence type="predicted"/>
<keyword evidence="4" id="KW-1185">Reference proteome</keyword>
<feature type="domain" description="Outer membrane protein beta-barrel" evidence="2">
    <location>
        <begin position="17"/>
        <end position="181"/>
    </location>
</feature>
<dbReference type="RefSeq" id="WP_149385702.1">
    <property type="nucleotide sequence ID" value="NZ_VTRU01000001.1"/>
</dbReference>
<feature type="signal peptide" evidence="1">
    <location>
        <begin position="1"/>
        <end position="18"/>
    </location>
</feature>
<keyword evidence="3" id="KW-0614">Plasmid</keyword>
<dbReference type="EMBL" id="VTRU01000001">
    <property type="protein sequence ID" value="TZF98526.1"/>
    <property type="molecule type" value="Genomic_DNA"/>
</dbReference>
<dbReference type="Proteomes" id="UP000323884">
    <property type="component" value="Unassembled WGS sequence"/>
</dbReference>
<dbReference type="InterPro" id="IPR025665">
    <property type="entry name" value="Beta-barrel_OMP_2"/>
</dbReference>
<evidence type="ECO:0000313" key="3">
    <source>
        <dbReference type="EMBL" id="TZF98526.1"/>
    </source>
</evidence>
<reference evidence="3 4" key="1">
    <citation type="submission" date="2019-08" db="EMBL/GenBank/DDBJ databases">
        <title>Draft genome sequence of Chryseobacterium sp. Gsoil 183.</title>
        <authorList>
            <person name="Im W.-T."/>
        </authorList>
    </citation>
    <scope>NUCLEOTIDE SEQUENCE [LARGE SCALE GENOMIC DNA]</scope>
    <source>
        <strain evidence="3 4">Gsoil 183</strain>
        <plasmid evidence="3">unnamed1</plasmid>
    </source>
</reference>
<name>A0A5D8ZVZ4_9FLAO</name>
<evidence type="ECO:0000313" key="4">
    <source>
        <dbReference type="Proteomes" id="UP000323884"/>
    </source>
</evidence>
<dbReference type="Pfam" id="PF13568">
    <property type="entry name" value="OMP_b-brl_2"/>
    <property type="match status" value="1"/>
</dbReference>